<protein>
    <submittedName>
        <fullName evidence="12">HemY protein</fullName>
    </submittedName>
</protein>
<evidence type="ECO:0000256" key="1">
    <source>
        <dbReference type="ARBA" id="ARBA00002962"/>
    </source>
</evidence>
<evidence type="ECO:0000256" key="6">
    <source>
        <dbReference type="ARBA" id="ARBA00022692"/>
    </source>
</evidence>
<evidence type="ECO:0000313" key="12">
    <source>
        <dbReference type="EMBL" id="MBB6578519.1"/>
    </source>
</evidence>
<dbReference type="EMBL" id="JACHKZ010000015">
    <property type="protein sequence ID" value="MBB6578519.1"/>
    <property type="molecule type" value="Genomic_DNA"/>
</dbReference>
<gene>
    <name evidence="12" type="ORF">HNP33_002601</name>
</gene>
<dbReference type="SUPFAM" id="SSF48452">
    <property type="entry name" value="TPR-like"/>
    <property type="match status" value="1"/>
</dbReference>
<dbReference type="RefSeq" id="WP_184709041.1">
    <property type="nucleotide sequence ID" value="NZ_JACHKZ010000015.1"/>
</dbReference>
<dbReference type="NCBIfam" id="TIGR00540">
    <property type="entry name" value="TPR_hemY_coli"/>
    <property type="match status" value="1"/>
</dbReference>
<reference evidence="12 13" key="1">
    <citation type="submission" date="2020-08" db="EMBL/GenBank/DDBJ databases">
        <title>Functional genomics of gut bacteria from endangered species of beetles.</title>
        <authorList>
            <person name="Carlos-Shanley C."/>
        </authorList>
    </citation>
    <scope>NUCLEOTIDE SEQUENCE [LARGE SCALE GENOMIC DNA]</scope>
    <source>
        <strain evidence="12 13">S00124</strain>
    </source>
</reference>
<comment type="pathway">
    <text evidence="3">Porphyrin-containing compound metabolism; protoheme biosynthesis.</text>
</comment>
<dbReference type="Pfam" id="PF07219">
    <property type="entry name" value="HemY_N"/>
    <property type="match status" value="1"/>
</dbReference>
<evidence type="ECO:0000256" key="2">
    <source>
        <dbReference type="ARBA" id="ARBA00004429"/>
    </source>
</evidence>
<dbReference type="Proteomes" id="UP000562492">
    <property type="component" value="Unassembled WGS sequence"/>
</dbReference>
<dbReference type="InterPro" id="IPR005254">
    <property type="entry name" value="Heme_biosyn_assoc_TPR_pro"/>
</dbReference>
<accession>A0ABR6RH78</accession>
<keyword evidence="9" id="KW-0627">Porphyrin biosynthesis</keyword>
<keyword evidence="7 10" id="KW-1133">Transmembrane helix</keyword>
<dbReference type="Gene3D" id="1.25.40.10">
    <property type="entry name" value="Tetratricopeptide repeat domain"/>
    <property type="match status" value="1"/>
</dbReference>
<name>A0ABR6RH78_9BURK</name>
<keyword evidence="8 10" id="KW-0472">Membrane</keyword>
<keyword evidence="6 10" id="KW-0812">Transmembrane</keyword>
<comment type="function">
    <text evidence="1">Involved in a late step of protoheme IX synthesis.</text>
</comment>
<feature type="domain" description="HemY N-terminal" evidence="11">
    <location>
        <begin position="26"/>
        <end position="115"/>
    </location>
</feature>
<keyword evidence="5" id="KW-0997">Cell inner membrane</keyword>
<evidence type="ECO:0000256" key="4">
    <source>
        <dbReference type="ARBA" id="ARBA00022475"/>
    </source>
</evidence>
<evidence type="ECO:0000259" key="11">
    <source>
        <dbReference type="Pfam" id="PF07219"/>
    </source>
</evidence>
<keyword evidence="13" id="KW-1185">Reference proteome</keyword>
<comment type="subcellular location">
    <subcellularLocation>
        <location evidence="2">Cell inner membrane</location>
        <topology evidence="2">Multi-pass membrane protein</topology>
    </subcellularLocation>
</comment>
<evidence type="ECO:0000256" key="9">
    <source>
        <dbReference type="ARBA" id="ARBA00023244"/>
    </source>
</evidence>
<evidence type="ECO:0000256" key="7">
    <source>
        <dbReference type="ARBA" id="ARBA00022989"/>
    </source>
</evidence>
<keyword evidence="4" id="KW-1003">Cell membrane</keyword>
<evidence type="ECO:0000256" key="10">
    <source>
        <dbReference type="SAM" id="Phobius"/>
    </source>
</evidence>
<evidence type="ECO:0000313" key="13">
    <source>
        <dbReference type="Proteomes" id="UP000562492"/>
    </source>
</evidence>
<dbReference type="InterPro" id="IPR011990">
    <property type="entry name" value="TPR-like_helical_dom_sf"/>
</dbReference>
<comment type="caution">
    <text evidence="12">The sequence shown here is derived from an EMBL/GenBank/DDBJ whole genome shotgun (WGS) entry which is preliminary data.</text>
</comment>
<dbReference type="InterPro" id="IPR010817">
    <property type="entry name" value="HemY_N"/>
</dbReference>
<organism evidence="12 13">
    <name type="scientific">Comamonas odontotermitis</name>
    <dbReference type="NCBI Taxonomy" id="379895"/>
    <lineage>
        <taxon>Bacteria</taxon>
        <taxon>Pseudomonadati</taxon>
        <taxon>Pseudomonadota</taxon>
        <taxon>Betaproteobacteria</taxon>
        <taxon>Burkholderiales</taxon>
        <taxon>Comamonadaceae</taxon>
        <taxon>Comamonas</taxon>
    </lineage>
</organism>
<proteinExistence type="predicted"/>
<sequence length="437" mass="48629">MRAAIWLIGLFAIAVAAALFAGSNQGSVTLYWPPYRIDFSLNMVVVLLLLGFVVLYGALRGISVMFELPKQAKRWRVQQKERAMHGAALDAVTQLQAGRFVRARKAALSALAQEKALHDTGEAMPHGLQLRVLSHVLAAESSHALQDQTQRDRHWDLAMQEAASPDARHLPELREGTQLRAAQWALDDHDAHAALDNLAQLPQGAARRTLALRLKLKAARQLQQALPALDTARLLAKHRAFSAAAAQSIVKGLAMELINDAHDPEQLMQAWRSLDVAERAMPEVGIHAARRLHTLAGSPAQMREWLLPAWERFTGGSKSLPSLQTERLVRVLEDSMLDLDGEWLARIENAHRKRPHDEHLQYLAGCACLERQLWGKAQQWLQQAAPALQDTELRRRAWHHLARLAEHRGDDAAAAQAWKQAALSVLPSIAIDKNNSR</sequence>
<evidence type="ECO:0000256" key="3">
    <source>
        <dbReference type="ARBA" id="ARBA00004744"/>
    </source>
</evidence>
<evidence type="ECO:0000256" key="5">
    <source>
        <dbReference type="ARBA" id="ARBA00022519"/>
    </source>
</evidence>
<feature type="transmembrane region" description="Helical" evidence="10">
    <location>
        <begin position="45"/>
        <end position="66"/>
    </location>
</feature>
<evidence type="ECO:0000256" key="8">
    <source>
        <dbReference type="ARBA" id="ARBA00023136"/>
    </source>
</evidence>